<dbReference type="RefSeq" id="WP_193428618.1">
    <property type="nucleotide sequence ID" value="NZ_CBCSIP010000102.1"/>
</dbReference>
<evidence type="ECO:0000313" key="1">
    <source>
        <dbReference type="EMBL" id="MBE4751409.1"/>
    </source>
</evidence>
<comment type="caution">
    <text evidence="1">The sequence shown here is derived from an EMBL/GenBank/DDBJ whole genome shotgun (WGS) entry which is preliminary data.</text>
</comment>
<protein>
    <submittedName>
        <fullName evidence="1">Uncharacterized protein</fullName>
    </submittedName>
</protein>
<gene>
    <name evidence="1" type="ORF">G4177_24860</name>
</gene>
<organism evidence="1 2">
    <name type="scientific">Corallococcus soli</name>
    <dbReference type="NCBI Taxonomy" id="2710757"/>
    <lineage>
        <taxon>Bacteria</taxon>
        <taxon>Pseudomonadati</taxon>
        <taxon>Myxococcota</taxon>
        <taxon>Myxococcia</taxon>
        <taxon>Myxococcales</taxon>
        <taxon>Cystobacterineae</taxon>
        <taxon>Myxococcaceae</taxon>
        <taxon>Corallococcus</taxon>
    </lineage>
</organism>
<reference evidence="1 2" key="1">
    <citation type="submission" date="2020-02" db="EMBL/GenBank/DDBJ databases">
        <authorList>
            <person name="Babadi Z.K."/>
            <person name="Risdian C."/>
            <person name="Ebrahimipour G.H."/>
            <person name="Wink J."/>
        </authorList>
    </citation>
    <scope>NUCLEOTIDE SEQUENCE [LARGE SCALE GENOMIC DNA]</scope>
    <source>
        <strain evidence="1 2">ZKHCc1 1396</strain>
    </source>
</reference>
<evidence type="ECO:0000313" key="2">
    <source>
        <dbReference type="Proteomes" id="UP001516472"/>
    </source>
</evidence>
<keyword evidence="2" id="KW-1185">Reference proteome</keyword>
<dbReference type="EMBL" id="JAAIYO010000008">
    <property type="protein sequence ID" value="MBE4751409.1"/>
    <property type="molecule type" value="Genomic_DNA"/>
</dbReference>
<name>A0ABR9PU72_9BACT</name>
<sequence>MSKTARFSWQPIRDSLEGYEPEKLARVLRAYLEPRVPPGTLKLTDEQRKEMAKHVQHLLDENLPPWYTDTGVYLGNESMEGYCWCHSFFNQHPTPNMRVQDNIQLMLNALEQRRAWLLKLDALYQSLRESLPSEPGDDDIRALALADGLVEMVQATMDATGCEESWYVFSDQALGWMFDALDMRPGYQAGKLMKKLFAFGSWHSPPEEELRDSAEKVAMAVVEDEGRRAHGKNRLRCLMKRAREAVTTAGVSKRIRASRSD</sequence>
<proteinExistence type="predicted"/>
<dbReference type="Proteomes" id="UP001516472">
    <property type="component" value="Unassembled WGS sequence"/>
</dbReference>
<accession>A0ABR9PU72</accession>